<evidence type="ECO:0000313" key="1">
    <source>
        <dbReference type="EMBL" id="KAJ7762561.1"/>
    </source>
</evidence>
<dbReference type="Proteomes" id="UP001215598">
    <property type="component" value="Unassembled WGS sequence"/>
</dbReference>
<dbReference type="EMBL" id="JARKIB010000032">
    <property type="protein sequence ID" value="KAJ7762561.1"/>
    <property type="molecule type" value="Genomic_DNA"/>
</dbReference>
<name>A0AAD7JE67_9AGAR</name>
<comment type="caution">
    <text evidence="1">The sequence shown here is derived from an EMBL/GenBank/DDBJ whole genome shotgun (WGS) entry which is preliminary data.</text>
</comment>
<accession>A0AAD7JE67</accession>
<keyword evidence="2" id="KW-1185">Reference proteome</keyword>
<dbReference type="SUPFAM" id="SSF52047">
    <property type="entry name" value="RNI-like"/>
    <property type="match status" value="1"/>
</dbReference>
<evidence type="ECO:0008006" key="3">
    <source>
        <dbReference type="Google" id="ProtNLM"/>
    </source>
</evidence>
<dbReference type="AlphaFoldDB" id="A0AAD7JE67"/>
<sequence length="405" mass="45807">MKPKNIILRRRLAYVESQLTTEPLPSRHSPRLQEERQRRLTQEKITIQRSLNSIIYPILTLPVEITTEIFLHCLPDYAVSPSGTVAPMLLGRICRQWSNIACSTPRLWAHFVAHFWQGPRFEPLLREWLRRARTAPLSLALLLPFNRSAHSTSLATLTLPFTDHWAQITSFRGSSLTPVECLDLLARAPNLTHCELNKNATNSYLLPSPSPSTSRLLHARLQHLELANSLLLVLDLLTAPALHSLKITGRLQPVAATVLPSFLERALKLRTFDASSFDVAGTGILCDVLRAIPLLNSLRLALHSTASFELLHLLNESPAFLPRIQNITLSSFYGLHWTDSSIQTFADAVTSRWEARSTATQLLEFKILMDPVYDRILDDRISACVSRLEEQGMRIYVGSERHRIK</sequence>
<organism evidence="1 2">
    <name type="scientific">Mycena metata</name>
    <dbReference type="NCBI Taxonomy" id="1033252"/>
    <lineage>
        <taxon>Eukaryota</taxon>
        <taxon>Fungi</taxon>
        <taxon>Dikarya</taxon>
        <taxon>Basidiomycota</taxon>
        <taxon>Agaricomycotina</taxon>
        <taxon>Agaricomycetes</taxon>
        <taxon>Agaricomycetidae</taxon>
        <taxon>Agaricales</taxon>
        <taxon>Marasmiineae</taxon>
        <taxon>Mycenaceae</taxon>
        <taxon>Mycena</taxon>
    </lineage>
</organism>
<evidence type="ECO:0000313" key="2">
    <source>
        <dbReference type="Proteomes" id="UP001215598"/>
    </source>
</evidence>
<gene>
    <name evidence="1" type="ORF">B0H16DRAFT_1807114</name>
</gene>
<proteinExistence type="predicted"/>
<reference evidence="1" key="1">
    <citation type="submission" date="2023-03" db="EMBL/GenBank/DDBJ databases">
        <title>Massive genome expansion in bonnet fungi (Mycena s.s.) driven by repeated elements and novel gene families across ecological guilds.</title>
        <authorList>
            <consortium name="Lawrence Berkeley National Laboratory"/>
            <person name="Harder C.B."/>
            <person name="Miyauchi S."/>
            <person name="Viragh M."/>
            <person name="Kuo A."/>
            <person name="Thoen E."/>
            <person name="Andreopoulos B."/>
            <person name="Lu D."/>
            <person name="Skrede I."/>
            <person name="Drula E."/>
            <person name="Henrissat B."/>
            <person name="Morin E."/>
            <person name="Kohler A."/>
            <person name="Barry K."/>
            <person name="LaButti K."/>
            <person name="Morin E."/>
            <person name="Salamov A."/>
            <person name="Lipzen A."/>
            <person name="Mereny Z."/>
            <person name="Hegedus B."/>
            <person name="Baldrian P."/>
            <person name="Stursova M."/>
            <person name="Weitz H."/>
            <person name="Taylor A."/>
            <person name="Grigoriev I.V."/>
            <person name="Nagy L.G."/>
            <person name="Martin F."/>
            <person name="Kauserud H."/>
        </authorList>
    </citation>
    <scope>NUCLEOTIDE SEQUENCE</scope>
    <source>
        <strain evidence="1">CBHHK182m</strain>
    </source>
</reference>
<protein>
    <recommendedName>
        <fullName evidence="3">F-box domain-containing protein</fullName>
    </recommendedName>
</protein>